<evidence type="ECO:0000256" key="3">
    <source>
        <dbReference type="ARBA" id="ARBA00022475"/>
    </source>
</evidence>
<evidence type="ECO:0000256" key="5">
    <source>
        <dbReference type="ARBA" id="ARBA00022737"/>
    </source>
</evidence>
<evidence type="ECO:0000256" key="10">
    <source>
        <dbReference type="ARBA" id="ARBA00023157"/>
    </source>
</evidence>
<evidence type="ECO:0000259" key="15">
    <source>
        <dbReference type="SMART" id="SM00187"/>
    </source>
</evidence>
<dbReference type="InterPro" id="IPR002369">
    <property type="entry name" value="Integrin_bsu_VWA"/>
</dbReference>
<evidence type="ECO:0000256" key="7">
    <source>
        <dbReference type="ARBA" id="ARBA00022989"/>
    </source>
</evidence>
<dbReference type="FunFam" id="3.40.50.410:FF:000002">
    <property type="entry name" value="Integrin beta"/>
    <property type="match status" value="1"/>
</dbReference>
<sequence length="619" mass="69846">MDLKMISLMIAIFWPLAWSQLEDTCASTIDCGNCATIKDCVWCRQPNFSGNRCMNRDQSDQCSAQFVVDSQVFIKYIQNVPLAEAHKLDDPVQLKPQRVSLSNARNGQTYTIPIEFKQAKDYPIDLYFLMDLSNSMKDDKNQVERLGAKLANTMLNITKFFSMGFGSFVDKKVYPYAWQEEKTYSFKNHMPIANNTVRFTNEVKRAEIVSTYDEPEGGFEALAQVIVCKDQIGWREKARHIILMITDNYSHLAGDGKLGGILVPNDGKCHLDQRGIDYEFAFKHDYPSLGQISRLVQELSMNVIFAVTKDVAKPYQNFAPLVRGSSVGVLSADSSNVVTLVEDQYKLITSSVELRDNATNGIKVRYFTKCLEQDSQVQESSTCGGLKVGSLIKYNISIEITQCPAGKSTHRQTIVVSPVGLTDSLVIDLEIECDECPCERADNVASLFISNSCPHKCQEITYCLEPDRIPKDMESDKLDQECSVLNMTKQDAFSPTLFPLRKCEIIDNIFFLNLVEGILFTATQRTTRKLVLYNNTICLPVFALPISKIAFSMMGSLVAVGLVLLLLWRLFLFFYDRKEYAKFINESKNAKWTADNNPLYVQASTNYNNPAFGQGGQQR</sequence>
<keyword evidence="11" id="KW-0325">Glycoprotein</keyword>
<evidence type="ECO:0000256" key="1">
    <source>
        <dbReference type="ARBA" id="ARBA00004251"/>
    </source>
</evidence>
<dbReference type="Proteomes" id="UP000789390">
    <property type="component" value="Unassembled WGS sequence"/>
</dbReference>
<dbReference type="GO" id="GO:0005178">
    <property type="term" value="F:integrin binding"/>
    <property type="evidence" value="ECO:0007669"/>
    <property type="project" value="TreeGrafter"/>
</dbReference>
<dbReference type="EMBL" id="CAKKLH010000291">
    <property type="protein sequence ID" value="CAH0109134.1"/>
    <property type="molecule type" value="Genomic_DNA"/>
</dbReference>
<dbReference type="Pfam" id="PF00362">
    <property type="entry name" value="Integrin_beta"/>
    <property type="match status" value="1"/>
</dbReference>
<evidence type="ECO:0000313" key="17">
    <source>
        <dbReference type="EMBL" id="CAH0109134.1"/>
    </source>
</evidence>
<dbReference type="InterPro" id="IPR036465">
    <property type="entry name" value="vWFA_dom_sf"/>
</dbReference>
<dbReference type="GO" id="GO:0033627">
    <property type="term" value="P:cell adhesion mediated by integrin"/>
    <property type="evidence" value="ECO:0007669"/>
    <property type="project" value="TreeGrafter"/>
</dbReference>
<evidence type="ECO:0000256" key="4">
    <source>
        <dbReference type="ARBA" id="ARBA00022692"/>
    </source>
</evidence>
<keyword evidence="14" id="KW-0732">Signal</keyword>
<dbReference type="SUPFAM" id="SSF53300">
    <property type="entry name" value="vWA-like"/>
    <property type="match status" value="1"/>
</dbReference>
<reference evidence="17" key="1">
    <citation type="submission" date="2021-11" db="EMBL/GenBank/DDBJ databases">
        <authorList>
            <person name="Schell T."/>
        </authorList>
    </citation>
    <scope>NUCLEOTIDE SEQUENCE</scope>
    <source>
        <strain evidence="17">M5</strain>
    </source>
</reference>
<dbReference type="SUPFAM" id="SSF69179">
    <property type="entry name" value="Integrin domains"/>
    <property type="match status" value="1"/>
</dbReference>
<dbReference type="GO" id="GO:0007160">
    <property type="term" value="P:cell-matrix adhesion"/>
    <property type="evidence" value="ECO:0007669"/>
    <property type="project" value="TreeGrafter"/>
</dbReference>
<dbReference type="InterPro" id="IPR014836">
    <property type="entry name" value="Integrin_bsu_cyt_dom"/>
</dbReference>
<feature type="domain" description="Integrin beta subunit VWA" evidence="15">
    <location>
        <begin position="30"/>
        <end position="436"/>
    </location>
</feature>
<dbReference type="GO" id="GO:0007157">
    <property type="term" value="P:heterophilic cell-cell adhesion via plasma membrane cell adhesion molecules"/>
    <property type="evidence" value="ECO:0007669"/>
    <property type="project" value="UniProtKB-ARBA"/>
</dbReference>
<dbReference type="PRINTS" id="PR01186">
    <property type="entry name" value="INTEGRINB"/>
</dbReference>
<keyword evidence="18" id="KW-1185">Reference proteome</keyword>
<dbReference type="GO" id="GO:0005925">
    <property type="term" value="C:focal adhesion"/>
    <property type="evidence" value="ECO:0007669"/>
    <property type="project" value="TreeGrafter"/>
</dbReference>
<dbReference type="Gene3D" id="3.40.50.410">
    <property type="entry name" value="von Willebrand factor, type A domain"/>
    <property type="match status" value="1"/>
</dbReference>
<keyword evidence="6 12" id="KW-0130">Cell adhesion</keyword>
<comment type="caution">
    <text evidence="17">The sequence shown here is derived from an EMBL/GenBank/DDBJ whole genome shotgun (WGS) entry which is preliminary data.</text>
</comment>
<keyword evidence="9 13" id="KW-0472">Membrane</keyword>
<dbReference type="GO" id="GO:0007229">
    <property type="term" value="P:integrin-mediated signaling pathway"/>
    <property type="evidence" value="ECO:0007669"/>
    <property type="project" value="UniProtKB-KW"/>
</dbReference>
<evidence type="ECO:0000256" key="2">
    <source>
        <dbReference type="ARBA" id="ARBA00007449"/>
    </source>
</evidence>
<dbReference type="AlphaFoldDB" id="A0A8J2WRV2"/>
<feature type="chain" id="PRO_5035326186" description="Integrin beta" evidence="14">
    <location>
        <begin position="20"/>
        <end position="619"/>
    </location>
</feature>
<dbReference type="InterPro" id="IPR015812">
    <property type="entry name" value="Integrin_bsu"/>
</dbReference>
<dbReference type="Gene3D" id="1.20.5.100">
    <property type="entry name" value="Cytochrome c1, transmembrane anchor, C-terminal"/>
    <property type="match status" value="1"/>
</dbReference>
<dbReference type="Pfam" id="PF08725">
    <property type="entry name" value="Integrin_b_cyt"/>
    <property type="match status" value="1"/>
</dbReference>
<feature type="signal peptide" evidence="14">
    <location>
        <begin position="1"/>
        <end position="19"/>
    </location>
</feature>
<name>A0A8J2WRV2_9CRUS</name>
<dbReference type="SMART" id="SM00187">
    <property type="entry name" value="INB"/>
    <property type="match status" value="1"/>
</dbReference>
<evidence type="ECO:0000256" key="12">
    <source>
        <dbReference type="RuleBase" id="RU000633"/>
    </source>
</evidence>
<evidence type="ECO:0000259" key="16">
    <source>
        <dbReference type="SMART" id="SM01241"/>
    </source>
</evidence>
<dbReference type="GO" id="GO:0009986">
    <property type="term" value="C:cell surface"/>
    <property type="evidence" value="ECO:0007669"/>
    <property type="project" value="TreeGrafter"/>
</dbReference>
<evidence type="ECO:0000256" key="8">
    <source>
        <dbReference type="ARBA" id="ARBA00023037"/>
    </source>
</evidence>
<dbReference type="InterPro" id="IPR032695">
    <property type="entry name" value="Integrin_dom_sf"/>
</dbReference>
<evidence type="ECO:0000256" key="13">
    <source>
        <dbReference type="SAM" id="Phobius"/>
    </source>
</evidence>
<dbReference type="GO" id="GO:0008305">
    <property type="term" value="C:integrin complex"/>
    <property type="evidence" value="ECO:0007669"/>
    <property type="project" value="TreeGrafter"/>
</dbReference>
<keyword evidence="7 13" id="KW-1133">Transmembrane helix</keyword>
<protein>
    <recommendedName>
        <fullName evidence="12">Integrin beta</fullName>
    </recommendedName>
</protein>
<comment type="similarity">
    <text evidence="2 12">Belongs to the integrin beta chain family.</text>
</comment>
<keyword evidence="8 12" id="KW-0401">Integrin</keyword>
<evidence type="ECO:0000256" key="9">
    <source>
        <dbReference type="ARBA" id="ARBA00023136"/>
    </source>
</evidence>
<feature type="domain" description="Integrin beta subunit cytoplasmic" evidence="16">
    <location>
        <begin position="569"/>
        <end position="615"/>
    </location>
</feature>
<accession>A0A8J2WRV2</accession>
<keyword evidence="5" id="KW-0677">Repeat</keyword>
<keyword evidence="10" id="KW-1015">Disulfide bond</keyword>
<evidence type="ECO:0000313" key="18">
    <source>
        <dbReference type="Proteomes" id="UP000789390"/>
    </source>
</evidence>
<keyword evidence="4 12" id="KW-0812">Transmembrane</keyword>
<dbReference type="OrthoDB" id="410592at2759"/>
<organism evidence="17 18">
    <name type="scientific">Daphnia galeata</name>
    <dbReference type="NCBI Taxonomy" id="27404"/>
    <lineage>
        <taxon>Eukaryota</taxon>
        <taxon>Metazoa</taxon>
        <taxon>Ecdysozoa</taxon>
        <taxon>Arthropoda</taxon>
        <taxon>Crustacea</taxon>
        <taxon>Branchiopoda</taxon>
        <taxon>Diplostraca</taxon>
        <taxon>Cladocera</taxon>
        <taxon>Anomopoda</taxon>
        <taxon>Daphniidae</taxon>
        <taxon>Daphnia</taxon>
    </lineage>
</organism>
<dbReference type="PANTHER" id="PTHR10082:SF60">
    <property type="entry name" value="INTEGRIN BETA-PS"/>
    <property type="match status" value="1"/>
</dbReference>
<dbReference type="Gene3D" id="2.60.40.1510">
    <property type="entry name" value="ntegrin, alpha v. Chain A, domain 3"/>
    <property type="match status" value="1"/>
</dbReference>
<evidence type="ECO:0000256" key="11">
    <source>
        <dbReference type="ARBA" id="ARBA00023180"/>
    </source>
</evidence>
<gene>
    <name evidence="17" type="ORF">DGAL_LOCUS12597</name>
</gene>
<comment type="subcellular location">
    <subcellularLocation>
        <location evidence="1 12">Cell membrane</location>
        <topology evidence="1 12">Single-pass type I membrane protein</topology>
    </subcellularLocation>
</comment>
<dbReference type="PANTHER" id="PTHR10082">
    <property type="entry name" value="INTEGRIN BETA SUBUNIT"/>
    <property type="match status" value="1"/>
</dbReference>
<evidence type="ECO:0000256" key="6">
    <source>
        <dbReference type="ARBA" id="ARBA00022889"/>
    </source>
</evidence>
<dbReference type="SMART" id="SM01241">
    <property type="entry name" value="Integrin_b_cyt"/>
    <property type="match status" value="1"/>
</dbReference>
<feature type="transmembrane region" description="Helical" evidence="13">
    <location>
        <begin position="557"/>
        <end position="575"/>
    </location>
</feature>
<evidence type="ECO:0000256" key="14">
    <source>
        <dbReference type="SAM" id="SignalP"/>
    </source>
</evidence>
<proteinExistence type="inferred from homology"/>
<dbReference type="GO" id="GO:0016477">
    <property type="term" value="P:cell migration"/>
    <property type="evidence" value="ECO:0007669"/>
    <property type="project" value="TreeGrafter"/>
</dbReference>
<keyword evidence="3" id="KW-1003">Cell membrane</keyword>